<keyword evidence="4 5" id="KW-0808">Transferase</keyword>
<dbReference type="PANTHER" id="PTHR43398">
    <property type="entry name" value="DOLICHOL-PHOSPHATE MANNOSYLTRANSFERASE SUBUNIT 1"/>
    <property type="match status" value="1"/>
</dbReference>
<reference evidence="7 8" key="1">
    <citation type="journal article" date="2018" name="PLoS ONE">
        <title>The draft genome of Kipferlia bialata reveals reductive genome evolution in fornicate parasites.</title>
        <authorList>
            <person name="Tanifuji G."/>
            <person name="Takabayashi S."/>
            <person name="Kume K."/>
            <person name="Takagi M."/>
            <person name="Nakayama T."/>
            <person name="Kamikawa R."/>
            <person name="Inagaki Y."/>
            <person name="Hashimoto T."/>
        </authorList>
    </citation>
    <scope>NUCLEOTIDE SEQUENCE [LARGE SCALE GENOMIC DNA]</scope>
    <source>
        <strain evidence="7">NY0173</strain>
    </source>
</reference>
<evidence type="ECO:0000256" key="3">
    <source>
        <dbReference type="ARBA" id="ARBA00022676"/>
    </source>
</evidence>
<comment type="similarity">
    <text evidence="2 5">Belongs to the glycosyltransferase 2 family.</text>
</comment>
<name>A0A9K3GHL9_9EUKA</name>
<keyword evidence="3 5" id="KW-0328">Glycosyltransferase</keyword>
<comment type="pathway">
    <text evidence="5">Protein modification; protein glycosylation.</text>
</comment>
<dbReference type="GO" id="GO:0035269">
    <property type="term" value="P:protein O-linked glycosylation via mannose"/>
    <property type="evidence" value="ECO:0007669"/>
    <property type="project" value="TreeGrafter"/>
</dbReference>
<keyword evidence="8" id="KW-1185">Reference proteome</keyword>
<comment type="subcellular location">
    <subcellularLocation>
        <location evidence="5">Endoplasmic reticulum</location>
    </subcellularLocation>
</comment>
<dbReference type="Gene3D" id="3.90.550.10">
    <property type="entry name" value="Spore Coat Polysaccharide Biosynthesis Protein SpsA, Chain A"/>
    <property type="match status" value="1"/>
</dbReference>
<proteinExistence type="inferred from homology"/>
<feature type="domain" description="Glycosyltransferase 2-like" evidence="6">
    <location>
        <begin position="11"/>
        <end position="183"/>
    </location>
</feature>
<evidence type="ECO:0000259" key="6">
    <source>
        <dbReference type="Pfam" id="PF00535"/>
    </source>
</evidence>
<dbReference type="AlphaFoldDB" id="A0A9K3GHL9"/>
<dbReference type="PANTHER" id="PTHR43398:SF1">
    <property type="entry name" value="DOLICHOL-PHOSPHATE MANNOSYLTRANSFERASE SUBUNIT 1"/>
    <property type="match status" value="1"/>
</dbReference>
<dbReference type="GO" id="GO:0006506">
    <property type="term" value="P:GPI anchor biosynthetic process"/>
    <property type="evidence" value="ECO:0007669"/>
    <property type="project" value="TreeGrafter"/>
</dbReference>
<dbReference type="Pfam" id="PF00535">
    <property type="entry name" value="Glycos_transf_2"/>
    <property type="match status" value="1"/>
</dbReference>
<evidence type="ECO:0000256" key="2">
    <source>
        <dbReference type="ARBA" id="ARBA00006739"/>
    </source>
</evidence>
<protein>
    <recommendedName>
        <fullName evidence="5">Dolichol-phosphate mannosyltransferase subunit 1</fullName>
        <ecNumber evidence="5">2.4.1.83</ecNumber>
    </recommendedName>
</protein>
<dbReference type="GO" id="GO:0004582">
    <property type="term" value="F:dolichyl-phosphate beta-D-mannosyltransferase activity"/>
    <property type="evidence" value="ECO:0007669"/>
    <property type="project" value="UniProtKB-UniRule"/>
</dbReference>
<dbReference type="InterPro" id="IPR029044">
    <property type="entry name" value="Nucleotide-diphossugar_trans"/>
</dbReference>
<evidence type="ECO:0000256" key="4">
    <source>
        <dbReference type="ARBA" id="ARBA00022679"/>
    </source>
</evidence>
<dbReference type="EC" id="2.4.1.83" evidence="5"/>
<dbReference type="EMBL" id="BDIP01000887">
    <property type="protein sequence ID" value="GIQ82992.1"/>
    <property type="molecule type" value="Genomic_DNA"/>
</dbReference>
<keyword evidence="5" id="KW-0256">Endoplasmic reticulum</keyword>
<dbReference type="GO" id="GO:0005789">
    <property type="term" value="C:endoplasmic reticulum membrane"/>
    <property type="evidence" value="ECO:0007669"/>
    <property type="project" value="TreeGrafter"/>
</dbReference>
<dbReference type="OrthoDB" id="2603at2759"/>
<comment type="subunit">
    <text evidence="5">Component of the dolichol-phosphate mannose (DPM) synthase complex.</text>
</comment>
<comment type="catalytic activity">
    <reaction evidence="5">
        <text>a di-trans,poly-cis-dolichyl phosphate + GDP-alpha-D-mannose = a di-trans,poly-cis-dolichyl beta-D-mannosyl phosphate + GDP</text>
        <dbReference type="Rhea" id="RHEA:21184"/>
        <dbReference type="Rhea" id="RHEA-COMP:19498"/>
        <dbReference type="Rhea" id="RHEA-COMP:19501"/>
        <dbReference type="ChEBI" id="CHEBI:57527"/>
        <dbReference type="ChEBI" id="CHEBI:57683"/>
        <dbReference type="ChEBI" id="CHEBI:58189"/>
        <dbReference type="ChEBI" id="CHEBI:58211"/>
    </reaction>
</comment>
<dbReference type="InterPro" id="IPR001173">
    <property type="entry name" value="Glyco_trans_2-like"/>
</dbReference>
<evidence type="ECO:0000313" key="8">
    <source>
        <dbReference type="Proteomes" id="UP000265618"/>
    </source>
</evidence>
<evidence type="ECO:0000313" key="7">
    <source>
        <dbReference type="EMBL" id="GIQ82992.1"/>
    </source>
</evidence>
<dbReference type="FunFam" id="3.90.550.10:FF:000122">
    <property type="entry name" value="Dolichol-phosphate mannosyltransferase subunit 1"/>
    <property type="match status" value="1"/>
</dbReference>
<evidence type="ECO:0000256" key="1">
    <source>
        <dbReference type="ARBA" id="ARBA00003301"/>
    </source>
</evidence>
<organism evidence="7 8">
    <name type="scientific">Kipferlia bialata</name>
    <dbReference type="NCBI Taxonomy" id="797122"/>
    <lineage>
        <taxon>Eukaryota</taxon>
        <taxon>Metamonada</taxon>
        <taxon>Carpediemonas-like organisms</taxon>
        <taxon>Kipferlia</taxon>
    </lineage>
</organism>
<comment type="function">
    <text evidence="1">Dolichyl-phosphate beta-glucosyltransferase involved in the glycosylation of glycoproteins through the synthesis of dolichyl beta-D-glucosyl phosphate which serves as a sugar donor for transfer of three glucose residues to the Man-9-GlcNAc-2-PP-dolichol precursor to N-glycans.</text>
</comment>
<evidence type="ECO:0000256" key="5">
    <source>
        <dbReference type="RuleBase" id="RU365083"/>
    </source>
</evidence>
<dbReference type="CDD" id="cd06442">
    <property type="entry name" value="DPM1_like"/>
    <property type="match status" value="1"/>
</dbReference>
<gene>
    <name evidence="7" type="ORF">KIPB_004231</name>
</gene>
<sequence>MQEVDVRCDLSVLLPTYNERENLPVVLYLLYNELNKMADLEFEVIVVDDNSPDGTGDVARTLSELFPSLRVIGRDRKRGLGSAYRHGLKFCMGALVMIMDVDLSHHPRDAPKLLRRQRETQCDIVAGNRYGDPSGVEGGITGWDMRRKITSRGAHMLILPFSPPFTDPTGSFRVYKREVLSKLCKVTQSDGFCFQVESAILAGRLGYKTDEVPITFVNRVLGESKLGLGEYQRYVSLLWSMVWRGRGDKAKTLRKRETKRQ</sequence>
<comment type="function">
    <text evidence="5">Transfers mannose from GDP-mannose to dolichol monophosphate to form dolichol phosphate mannose (Dol-P-Man) which is the mannosyl donor in pathways leading to N-glycosylation, glycosyl phosphatidylinositol membrane anchoring, and O-mannosylation of proteins.</text>
</comment>
<accession>A0A9K3GHL9</accession>
<dbReference type="InterPro" id="IPR039528">
    <property type="entry name" value="DPM1-like"/>
</dbReference>
<dbReference type="Proteomes" id="UP000265618">
    <property type="component" value="Unassembled WGS sequence"/>
</dbReference>
<comment type="caution">
    <text evidence="7">The sequence shown here is derived from an EMBL/GenBank/DDBJ whole genome shotgun (WGS) entry which is preliminary data.</text>
</comment>
<dbReference type="GO" id="GO:0006488">
    <property type="term" value="P:dolichol-linked oligosaccharide biosynthetic process"/>
    <property type="evidence" value="ECO:0007669"/>
    <property type="project" value="TreeGrafter"/>
</dbReference>
<dbReference type="SUPFAM" id="SSF53448">
    <property type="entry name" value="Nucleotide-diphospho-sugar transferases"/>
    <property type="match status" value="1"/>
</dbReference>